<dbReference type="SUPFAM" id="SSF55797">
    <property type="entry name" value="PR-1-like"/>
    <property type="match status" value="1"/>
</dbReference>
<dbReference type="InterPro" id="IPR014044">
    <property type="entry name" value="CAP_dom"/>
</dbReference>
<dbReference type="eggNOG" id="KOG3017">
    <property type="taxonomic scope" value="Eukaryota"/>
</dbReference>
<dbReference type="HOGENOM" id="CLU_035730_3_3_1"/>
<dbReference type="PRINTS" id="PR00837">
    <property type="entry name" value="V5TPXLIKE"/>
</dbReference>
<dbReference type="RefSeq" id="XP_007410703.1">
    <property type="nucleotide sequence ID" value="XM_007410641.1"/>
</dbReference>
<evidence type="ECO:0000313" key="5">
    <source>
        <dbReference type="Proteomes" id="UP000001072"/>
    </source>
</evidence>
<name>F4RNR0_MELLP</name>
<feature type="region of interest" description="Disordered" evidence="1">
    <location>
        <begin position="68"/>
        <end position="91"/>
    </location>
</feature>
<dbReference type="GeneID" id="18923089"/>
<reference evidence="5" key="1">
    <citation type="journal article" date="2011" name="Proc. Natl. Acad. Sci. U.S.A.">
        <title>Obligate biotrophy features unraveled by the genomic analysis of rust fungi.</title>
        <authorList>
            <person name="Duplessis S."/>
            <person name="Cuomo C.A."/>
            <person name="Lin Y.-C."/>
            <person name="Aerts A."/>
            <person name="Tisserant E."/>
            <person name="Veneault-Fourrey C."/>
            <person name="Joly D.L."/>
            <person name="Hacquard S."/>
            <person name="Amselem J."/>
            <person name="Cantarel B.L."/>
            <person name="Chiu R."/>
            <person name="Coutinho P.M."/>
            <person name="Feau N."/>
            <person name="Field M."/>
            <person name="Frey P."/>
            <person name="Gelhaye E."/>
            <person name="Goldberg J."/>
            <person name="Grabherr M.G."/>
            <person name="Kodira C.D."/>
            <person name="Kohler A."/>
            <person name="Kuees U."/>
            <person name="Lindquist E.A."/>
            <person name="Lucas S.M."/>
            <person name="Mago R."/>
            <person name="Mauceli E."/>
            <person name="Morin E."/>
            <person name="Murat C."/>
            <person name="Pangilinan J.L."/>
            <person name="Park R."/>
            <person name="Pearson M."/>
            <person name="Quesneville H."/>
            <person name="Rouhier N."/>
            <person name="Sakthikumar S."/>
            <person name="Salamov A.A."/>
            <person name="Schmutz J."/>
            <person name="Selles B."/>
            <person name="Shapiro H."/>
            <person name="Tanguay P."/>
            <person name="Tuskan G.A."/>
            <person name="Henrissat B."/>
            <person name="Van de Peer Y."/>
            <person name="Rouze P."/>
            <person name="Ellis J.G."/>
            <person name="Dodds P.N."/>
            <person name="Schein J.E."/>
            <person name="Zhong S."/>
            <person name="Hamelin R.C."/>
            <person name="Grigoriev I.V."/>
            <person name="Szabo L.J."/>
            <person name="Martin F."/>
        </authorList>
    </citation>
    <scope>NUCLEOTIDE SEQUENCE [LARGE SCALE GENOMIC DNA]</scope>
    <source>
        <strain evidence="5">98AG31 / pathotype 3-4-7</strain>
    </source>
</reference>
<dbReference type="OrthoDB" id="2505037at2759"/>
<dbReference type="Pfam" id="PF00188">
    <property type="entry name" value="CAP"/>
    <property type="match status" value="1"/>
</dbReference>
<evidence type="ECO:0000313" key="4">
    <source>
        <dbReference type="EMBL" id="EGG06052.1"/>
    </source>
</evidence>
<dbReference type="Proteomes" id="UP000001072">
    <property type="component" value="Unassembled WGS sequence"/>
</dbReference>
<dbReference type="InParanoid" id="F4RNR0"/>
<dbReference type="VEuPathDB" id="FungiDB:MELLADRAFT_107118"/>
<accession>F4RNR0</accession>
<feature type="domain" description="SCP" evidence="3">
    <location>
        <begin position="89"/>
        <end position="220"/>
    </location>
</feature>
<organism evidence="5">
    <name type="scientific">Melampsora larici-populina (strain 98AG31 / pathotype 3-4-7)</name>
    <name type="common">Poplar leaf rust fungus</name>
    <dbReference type="NCBI Taxonomy" id="747676"/>
    <lineage>
        <taxon>Eukaryota</taxon>
        <taxon>Fungi</taxon>
        <taxon>Dikarya</taxon>
        <taxon>Basidiomycota</taxon>
        <taxon>Pucciniomycotina</taxon>
        <taxon>Pucciniomycetes</taxon>
        <taxon>Pucciniales</taxon>
        <taxon>Melampsoraceae</taxon>
        <taxon>Melampsora</taxon>
    </lineage>
</organism>
<proteinExistence type="predicted"/>
<dbReference type="InterPro" id="IPR001283">
    <property type="entry name" value="CRISP-related"/>
</dbReference>
<feature type="chain" id="PRO_5003317797" evidence="2">
    <location>
        <begin position="20"/>
        <end position="236"/>
    </location>
</feature>
<dbReference type="KEGG" id="mlr:MELLADRAFT_107118"/>
<dbReference type="InterPro" id="IPR035940">
    <property type="entry name" value="CAP_sf"/>
</dbReference>
<evidence type="ECO:0000256" key="1">
    <source>
        <dbReference type="SAM" id="MobiDB-lite"/>
    </source>
</evidence>
<dbReference type="Gene3D" id="3.40.33.10">
    <property type="entry name" value="CAP"/>
    <property type="match status" value="1"/>
</dbReference>
<dbReference type="AlphaFoldDB" id="F4RNR0"/>
<protein>
    <submittedName>
        <fullName evidence="4">Secreted protein</fullName>
    </submittedName>
</protein>
<dbReference type="PANTHER" id="PTHR10334">
    <property type="entry name" value="CYSTEINE-RICH SECRETORY PROTEIN-RELATED"/>
    <property type="match status" value="1"/>
</dbReference>
<dbReference type="EMBL" id="GL883110">
    <property type="protein sequence ID" value="EGG06052.1"/>
    <property type="molecule type" value="Genomic_DNA"/>
</dbReference>
<gene>
    <name evidence="4" type="ORF">MELLADRAFT_107118</name>
</gene>
<feature type="signal peptide" evidence="2">
    <location>
        <begin position="1"/>
        <end position="19"/>
    </location>
</feature>
<evidence type="ECO:0000259" key="3">
    <source>
        <dbReference type="SMART" id="SM00198"/>
    </source>
</evidence>
<sequence length="236" mass="26386">MNVLSYRFLILVTFQIIFGYKHLTECLTNTQQPLEFPTVKSVTQSGMGFTRCIKKDCNRLVNRRSDTIKKRQNTNPTEASANVKDESKKDQKRWLDSHNKYRATYNAKALVWNDSVTPAAKSEVSTCVWEHSRGPFGENIAAGQPDLEGVVSDWVNGPGEKSDYNPSNPKFSHFTQVVWASTESISCARNSCKSMKGINLPQSPILFWACEYFPPGNVIGQFSQNVKSGPGGVPLK</sequence>
<keyword evidence="2" id="KW-0732">Signal</keyword>
<keyword evidence="5" id="KW-1185">Reference proteome</keyword>
<evidence type="ECO:0000256" key="2">
    <source>
        <dbReference type="SAM" id="SignalP"/>
    </source>
</evidence>
<dbReference type="SMART" id="SM00198">
    <property type="entry name" value="SCP"/>
    <property type="match status" value="1"/>
</dbReference>